<reference evidence="2 3" key="1">
    <citation type="submission" date="2021-03" db="EMBL/GenBank/DDBJ databases">
        <title>Genomic Encyclopedia of Type Strains, Phase IV (KMG-IV): sequencing the most valuable type-strain genomes for metagenomic binning, comparative biology and taxonomic classification.</title>
        <authorList>
            <person name="Goeker M."/>
        </authorList>
    </citation>
    <scope>NUCLEOTIDE SEQUENCE [LARGE SCALE GENOMIC DNA]</scope>
    <source>
        <strain evidence="2 3">DSM 26427</strain>
    </source>
</reference>
<comment type="caution">
    <text evidence="2">The sequence shown here is derived from an EMBL/GenBank/DDBJ whole genome shotgun (WGS) entry which is preliminary data.</text>
</comment>
<feature type="transmembrane region" description="Helical" evidence="1">
    <location>
        <begin position="374"/>
        <end position="402"/>
    </location>
</feature>
<accession>A0ABS4EW59</accession>
<dbReference type="EMBL" id="JAGGJV010000013">
    <property type="protein sequence ID" value="MBP1862026.1"/>
    <property type="molecule type" value="Genomic_DNA"/>
</dbReference>
<keyword evidence="1" id="KW-0812">Transmembrane</keyword>
<name>A0ABS4EW59_9HYPH</name>
<feature type="transmembrane region" description="Helical" evidence="1">
    <location>
        <begin position="161"/>
        <end position="181"/>
    </location>
</feature>
<feature type="transmembrane region" description="Helical" evidence="1">
    <location>
        <begin position="136"/>
        <end position="155"/>
    </location>
</feature>
<keyword evidence="1" id="KW-0472">Membrane</keyword>
<evidence type="ECO:0000256" key="1">
    <source>
        <dbReference type="SAM" id="Phobius"/>
    </source>
</evidence>
<keyword evidence="1" id="KW-1133">Transmembrane helix</keyword>
<sequence>MTIEPIGILLALAGIYTMAAGLSVGVYFLCMCTLLGAAAALILPSLGGANIQPSHFALVFITAAVALRPKTLAASLSCLSYPGPGFWFTLFTLYSVLTALFLPRIFAGATIVYSLARNNEMHRILSTPLSPSTSNLTQAIYMLGSFCCFAIVAGFGRLGGMAIVARALIATSAVCIFFAVADVATYSTNSSDLLSIIRNANYRMLNDGDIEGFKRIVGSFPEAGAFGYTALALFTFVLMLGLESFPARFLGALASALAVALVLCTSTTAYAASAVTTLIVLIFCIARILRNNATSRHLIYVAVCLFALPLLVMTVMLIPAVWENISNLVHATVTTKLESQSGEERMRWNAQALNSLLETNGMGAGVGSIRASSFVVALLANVGILGTIIFFIFLLSLVRSVLRRNAGPGVQQTVGFAAMLSSIAQVTAASISAGAIDLGPLFAITAGLAAAYALGPLSGQKQATDEGSPLFALPQPRGSFRPNVAINGLSNLRREAFASGNGVYRHE</sequence>
<proteinExistence type="predicted"/>
<gene>
    <name evidence="2" type="ORF">J2Z75_005557</name>
</gene>
<feature type="transmembrane region" description="Helical" evidence="1">
    <location>
        <begin position="298"/>
        <end position="322"/>
    </location>
</feature>
<organism evidence="2 3">
    <name type="scientific">Rhizobium herbae</name>
    <dbReference type="NCBI Taxonomy" id="508661"/>
    <lineage>
        <taxon>Bacteria</taxon>
        <taxon>Pseudomonadati</taxon>
        <taxon>Pseudomonadota</taxon>
        <taxon>Alphaproteobacteria</taxon>
        <taxon>Hyphomicrobiales</taxon>
        <taxon>Rhizobiaceae</taxon>
        <taxon>Rhizobium/Agrobacterium group</taxon>
        <taxon>Rhizobium</taxon>
    </lineage>
</organism>
<evidence type="ECO:0000313" key="3">
    <source>
        <dbReference type="Proteomes" id="UP000823786"/>
    </source>
</evidence>
<dbReference type="Proteomes" id="UP000823786">
    <property type="component" value="Unassembled WGS sequence"/>
</dbReference>
<protein>
    <recommendedName>
        <fullName evidence="4">O-antigen ligase domain-containing protein</fullName>
    </recommendedName>
</protein>
<feature type="transmembrane region" description="Helical" evidence="1">
    <location>
        <begin position="223"/>
        <end position="242"/>
    </location>
</feature>
<keyword evidence="3" id="KW-1185">Reference proteome</keyword>
<evidence type="ECO:0000313" key="2">
    <source>
        <dbReference type="EMBL" id="MBP1862026.1"/>
    </source>
</evidence>
<evidence type="ECO:0008006" key="4">
    <source>
        <dbReference type="Google" id="ProtNLM"/>
    </source>
</evidence>
<feature type="transmembrane region" description="Helical" evidence="1">
    <location>
        <begin position="86"/>
        <end position="115"/>
    </location>
</feature>
<feature type="transmembrane region" description="Helical" evidence="1">
    <location>
        <begin position="254"/>
        <end position="286"/>
    </location>
</feature>
<dbReference type="RefSeq" id="WP_209856921.1">
    <property type="nucleotide sequence ID" value="NZ_JAGGJV010000013.1"/>
</dbReference>